<dbReference type="Proteomes" id="UP000663929">
    <property type="component" value="Chromosome"/>
</dbReference>
<gene>
    <name evidence="2" type="ORF">J3U87_06010</name>
</gene>
<sequence>MSTQALRGKIEPLALIDVFAYLGRHSETGILNVIRDDVKKTIVIHQGKIIFARSNQVQDRLGDCLLAKGLITQEQYDRATELIFEKRYRHGRALVEIGAISPKLLWDAIQDQIKTIAVSVIPYDSGSFEFIRQEIKHKESITLQYPILELVIDAIRHLEDRSLFETHFLDGSVIYARVEDKVPEEHVQLEPYERYVYDFFDGKTSLNHVCENSDIGREESLRVVYLLRSLDLIEPRGVSEEEEDAQSVHPLIVQYNEMFRFITDYLSQRVGSMGTSLLKKYFEDARNGHPQIFAGVTLQGNGAPSKFMVQENLDAMEMDENGKTLALEEAMDEYLFACILAVKKMLGTEHEAEVLRHIQSQG</sequence>
<evidence type="ECO:0000313" key="3">
    <source>
        <dbReference type="Proteomes" id="UP000663929"/>
    </source>
</evidence>
<dbReference type="PANTHER" id="PTHR36304">
    <property type="entry name" value="DOMAIN GTPASE-ACTIVATING PROTEIN, PUTATIVE-RELATED-RELATED"/>
    <property type="match status" value="1"/>
</dbReference>
<dbReference type="Pfam" id="PF14332">
    <property type="entry name" value="DUF4388"/>
    <property type="match status" value="1"/>
</dbReference>
<organism evidence="2 3">
    <name type="scientific">Sulfidibacter corallicola</name>
    <dbReference type="NCBI Taxonomy" id="2818388"/>
    <lineage>
        <taxon>Bacteria</taxon>
        <taxon>Pseudomonadati</taxon>
        <taxon>Acidobacteriota</taxon>
        <taxon>Holophagae</taxon>
        <taxon>Acanthopleuribacterales</taxon>
        <taxon>Acanthopleuribacteraceae</taxon>
        <taxon>Sulfidibacter</taxon>
    </lineage>
</organism>
<feature type="domain" description="PatA-like N-terminal" evidence="1">
    <location>
        <begin position="8"/>
        <end position="160"/>
    </location>
</feature>
<dbReference type="SUPFAM" id="SSF160246">
    <property type="entry name" value="EspE N-terminal domain-like"/>
    <property type="match status" value="1"/>
</dbReference>
<dbReference type="KEGG" id="scor:J3U87_06010"/>
<dbReference type="InterPro" id="IPR025497">
    <property type="entry name" value="PatA-like_N"/>
</dbReference>
<dbReference type="AlphaFoldDB" id="A0A8A4TR38"/>
<evidence type="ECO:0000259" key="1">
    <source>
        <dbReference type="Pfam" id="PF14332"/>
    </source>
</evidence>
<keyword evidence="3" id="KW-1185">Reference proteome</keyword>
<dbReference type="EMBL" id="CP071793">
    <property type="protein sequence ID" value="QTD52010.1"/>
    <property type="molecule type" value="Genomic_DNA"/>
</dbReference>
<reference evidence="2" key="1">
    <citation type="submission" date="2021-03" db="EMBL/GenBank/DDBJ databases">
        <title>Acanthopleuribacteraceae sp. M133.</title>
        <authorList>
            <person name="Wang G."/>
        </authorList>
    </citation>
    <scope>NUCLEOTIDE SEQUENCE</scope>
    <source>
        <strain evidence="2">M133</strain>
    </source>
</reference>
<evidence type="ECO:0000313" key="2">
    <source>
        <dbReference type="EMBL" id="QTD52010.1"/>
    </source>
</evidence>
<dbReference type="RefSeq" id="WP_237382120.1">
    <property type="nucleotide sequence ID" value="NZ_CP071793.1"/>
</dbReference>
<protein>
    <submittedName>
        <fullName evidence="2">DUF4388 domain-containing protein</fullName>
    </submittedName>
</protein>
<proteinExistence type="predicted"/>
<name>A0A8A4TR38_SULCO</name>
<dbReference type="InterPro" id="IPR037257">
    <property type="entry name" value="T2SS_E_N_sf"/>
</dbReference>
<accession>A0A8A4TR38</accession>
<dbReference type="PANTHER" id="PTHR36304:SF4">
    <property type="entry name" value="DUF4388 DOMAIN-CONTAINING PROTEIN"/>
    <property type="match status" value="1"/>
</dbReference>